<keyword evidence="6" id="KW-0812">Transmembrane</keyword>
<dbReference type="PROSITE" id="PS50103">
    <property type="entry name" value="ZF_C3H1"/>
    <property type="match status" value="3"/>
</dbReference>
<evidence type="ECO:0000256" key="2">
    <source>
        <dbReference type="ARBA" id="ARBA00022771"/>
    </source>
</evidence>
<dbReference type="Pfam" id="PF00642">
    <property type="entry name" value="zf-CCCH"/>
    <property type="match status" value="3"/>
</dbReference>
<feature type="zinc finger region" description="C3H1-type" evidence="5">
    <location>
        <begin position="154"/>
        <end position="175"/>
    </location>
</feature>
<evidence type="ECO:0000256" key="6">
    <source>
        <dbReference type="SAM" id="Phobius"/>
    </source>
</evidence>
<sequence length="377" mass="41529">MFLPQITFTIYILYGNIYISSGFLVYTCLLRTIALYHQALLGAHNPIGQMEAWYSTNPLATRPRFENTSLPIYPQRPGEKDCVHYMQTRTCKFGEGCKFDHPIWVPDGGVPDWKEVPLVAPSESLPERPGAPDCPGASKNGDVMPYPRGLLNPHFYLKPGQCKYGATCKFNHPKDIQIPSATQENKSGETETDLKTEGTEVAVKPLDSFTPALLYNSKELPVRPGEADCPFYLKTGRISLPSFCADINPPVAAISYPLSAPAVAGFNIGVASPAAFTYQTLAQPTVGASPTVYPQRFGQAECEYYMKTGECKYGAQCRFHHPIDRPAVALSTTKPSQQENVKLTLAGLPRRGVRMVELFSVGTIPSLFISRVHLSLF</sequence>
<dbReference type="InterPro" id="IPR036855">
    <property type="entry name" value="Znf_CCCH_sf"/>
</dbReference>
<keyword evidence="4" id="KW-0238">DNA-binding</keyword>
<evidence type="ECO:0000256" key="4">
    <source>
        <dbReference type="ARBA" id="ARBA00023125"/>
    </source>
</evidence>
<gene>
    <name evidence="8" type="ORF">RchiOBHm_Chr5g0022611</name>
</gene>
<feature type="domain" description="C3H1-type" evidence="7">
    <location>
        <begin position="154"/>
        <end position="175"/>
    </location>
</feature>
<evidence type="ECO:0000313" key="8">
    <source>
        <dbReference type="EMBL" id="PRQ30255.1"/>
    </source>
</evidence>
<evidence type="ECO:0000256" key="1">
    <source>
        <dbReference type="ARBA" id="ARBA00022723"/>
    </source>
</evidence>
<evidence type="ECO:0000256" key="5">
    <source>
        <dbReference type="PROSITE-ProRule" id="PRU00723"/>
    </source>
</evidence>
<feature type="transmembrane region" description="Helical" evidence="6">
    <location>
        <begin position="6"/>
        <end position="29"/>
    </location>
</feature>
<evidence type="ECO:0000256" key="3">
    <source>
        <dbReference type="ARBA" id="ARBA00022833"/>
    </source>
</evidence>
<feature type="zinc finger region" description="C3H1-type" evidence="5">
    <location>
        <begin position="296"/>
        <end position="324"/>
    </location>
</feature>
<feature type="domain" description="C3H1-type" evidence="7">
    <location>
        <begin position="296"/>
        <end position="324"/>
    </location>
</feature>
<keyword evidence="6" id="KW-1133">Transmembrane helix</keyword>
<keyword evidence="3 5" id="KW-0862">Zinc</keyword>
<dbReference type="GO" id="GO:0003729">
    <property type="term" value="F:mRNA binding"/>
    <property type="evidence" value="ECO:0007669"/>
    <property type="project" value="TreeGrafter"/>
</dbReference>
<dbReference type="OMA" id="ETECAFY"/>
<dbReference type="Proteomes" id="UP000238479">
    <property type="component" value="Chromosome 5"/>
</dbReference>
<dbReference type="GO" id="GO:0008270">
    <property type="term" value="F:zinc ion binding"/>
    <property type="evidence" value="ECO:0007669"/>
    <property type="project" value="UniProtKB-KW"/>
</dbReference>
<dbReference type="SUPFAM" id="SSF90229">
    <property type="entry name" value="CCCH zinc finger"/>
    <property type="match status" value="2"/>
</dbReference>
<keyword evidence="9" id="KW-1185">Reference proteome</keyword>
<dbReference type="AlphaFoldDB" id="A0A2P6Q7U2"/>
<dbReference type="GO" id="GO:0003677">
    <property type="term" value="F:DNA binding"/>
    <property type="evidence" value="ECO:0007669"/>
    <property type="project" value="UniProtKB-KW"/>
</dbReference>
<protein>
    <submittedName>
        <fullName evidence="8">Putative transcription factor C3H family</fullName>
    </submittedName>
</protein>
<name>A0A2P6Q7U2_ROSCH</name>
<dbReference type="Gene3D" id="2.30.30.1190">
    <property type="match status" value="1"/>
</dbReference>
<evidence type="ECO:0000259" key="7">
    <source>
        <dbReference type="PROSITE" id="PS50103"/>
    </source>
</evidence>
<dbReference type="STRING" id="74649.A0A2P6Q7U2"/>
<reference evidence="8 9" key="1">
    <citation type="journal article" date="2018" name="Nat. Genet.">
        <title>The Rosa genome provides new insights in the design of modern roses.</title>
        <authorList>
            <person name="Bendahmane M."/>
        </authorList>
    </citation>
    <scope>NUCLEOTIDE SEQUENCE [LARGE SCALE GENOMIC DNA]</scope>
    <source>
        <strain evidence="9">cv. Old Blush</strain>
    </source>
</reference>
<dbReference type="InterPro" id="IPR000571">
    <property type="entry name" value="Znf_CCCH"/>
</dbReference>
<organism evidence="8 9">
    <name type="scientific">Rosa chinensis</name>
    <name type="common">China rose</name>
    <dbReference type="NCBI Taxonomy" id="74649"/>
    <lineage>
        <taxon>Eukaryota</taxon>
        <taxon>Viridiplantae</taxon>
        <taxon>Streptophyta</taxon>
        <taxon>Embryophyta</taxon>
        <taxon>Tracheophyta</taxon>
        <taxon>Spermatophyta</taxon>
        <taxon>Magnoliopsida</taxon>
        <taxon>eudicotyledons</taxon>
        <taxon>Gunneridae</taxon>
        <taxon>Pentapetalae</taxon>
        <taxon>rosids</taxon>
        <taxon>fabids</taxon>
        <taxon>Rosales</taxon>
        <taxon>Rosaceae</taxon>
        <taxon>Rosoideae</taxon>
        <taxon>Rosoideae incertae sedis</taxon>
        <taxon>Rosa</taxon>
    </lineage>
</organism>
<dbReference type="EMBL" id="PDCK01000043">
    <property type="protein sequence ID" value="PRQ30255.1"/>
    <property type="molecule type" value="Genomic_DNA"/>
</dbReference>
<comment type="caution">
    <text evidence="8">The sequence shown here is derived from an EMBL/GenBank/DDBJ whole genome shotgun (WGS) entry which is preliminary data.</text>
</comment>
<keyword evidence="6" id="KW-0472">Membrane</keyword>
<dbReference type="Gene3D" id="4.10.1000.10">
    <property type="entry name" value="Zinc finger, CCCH-type"/>
    <property type="match status" value="2"/>
</dbReference>
<feature type="zinc finger region" description="C3H1-type" evidence="5">
    <location>
        <begin position="76"/>
        <end position="104"/>
    </location>
</feature>
<dbReference type="Gramene" id="PRQ30255">
    <property type="protein sequence ID" value="PRQ30255"/>
    <property type="gene ID" value="RchiOBHm_Chr5g0022611"/>
</dbReference>
<keyword evidence="2 5" id="KW-0863">Zinc-finger</keyword>
<proteinExistence type="predicted"/>
<dbReference type="SMART" id="SM00356">
    <property type="entry name" value="ZnF_C3H1"/>
    <property type="match status" value="3"/>
</dbReference>
<evidence type="ECO:0000313" key="9">
    <source>
        <dbReference type="Proteomes" id="UP000238479"/>
    </source>
</evidence>
<dbReference type="PANTHER" id="PTHR12506:SF82">
    <property type="entry name" value="ZINC FINGER CCCH DOMAIN-CONTAINING PROTEIN 64-RELATED"/>
    <property type="match status" value="1"/>
</dbReference>
<dbReference type="PANTHER" id="PTHR12506">
    <property type="entry name" value="PROTEIN PHOSPHATASE RELATED"/>
    <property type="match status" value="1"/>
</dbReference>
<feature type="domain" description="C3H1-type" evidence="7">
    <location>
        <begin position="76"/>
        <end position="104"/>
    </location>
</feature>
<accession>A0A2P6Q7U2</accession>
<dbReference type="InterPro" id="IPR050974">
    <property type="entry name" value="Plant_ZF_CCCH"/>
</dbReference>
<keyword evidence="1 5" id="KW-0479">Metal-binding</keyword>